<keyword evidence="2" id="KW-1003">Cell membrane</keyword>
<accession>A0A1M6N5R7</accession>
<dbReference type="EMBL" id="FRAP01000001">
    <property type="protein sequence ID" value="SHJ90983.1"/>
    <property type="molecule type" value="Genomic_DNA"/>
</dbReference>
<evidence type="ECO:0000256" key="2">
    <source>
        <dbReference type="ARBA" id="ARBA00022475"/>
    </source>
</evidence>
<dbReference type="InterPro" id="IPR020846">
    <property type="entry name" value="MFS_dom"/>
</dbReference>
<feature type="transmembrane region" description="Helical" evidence="6">
    <location>
        <begin position="220"/>
        <end position="241"/>
    </location>
</feature>
<keyword evidence="5 6" id="KW-0472">Membrane</keyword>
<dbReference type="OrthoDB" id="8596007at2"/>
<evidence type="ECO:0000256" key="4">
    <source>
        <dbReference type="ARBA" id="ARBA00022989"/>
    </source>
</evidence>
<dbReference type="PANTHER" id="PTHR11662">
    <property type="entry name" value="SOLUTE CARRIER FAMILY 17"/>
    <property type="match status" value="1"/>
</dbReference>
<dbReference type="PANTHER" id="PTHR11662:SF399">
    <property type="entry name" value="FI19708P1-RELATED"/>
    <property type="match status" value="1"/>
</dbReference>
<evidence type="ECO:0000256" key="6">
    <source>
        <dbReference type="SAM" id="Phobius"/>
    </source>
</evidence>
<dbReference type="InterPro" id="IPR036259">
    <property type="entry name" value="MFS_trans_sf"/>
</dbReference>
<gene>
    <name evidence="8" type="ORF">SAMN05443637_10139</name>
</gene>
<feature type="transmembrane region" description="Helical" evidence="6">
    <location>
        <begin position="253"/>
        <end position="277"/>
    </location>
</feature>
<feature type="transmembrane region" description="Helical" evidence="6">
    <location>
        <begin position="170"/>
        <end position="190"/>
    </location>
</feature>
<evidence type="ECO:0000313" key="9">
    <source>
        <dbReference type="Proteomes" id="UP000184363"/>
    </source>
</evidence>
<dbReference type="STRING" id="1848.SAMN05443637_10139"/>
<evidence type="ECO:0000256" key="3">
    <source>
        <dbReference type="ARBA" id="ARBA00022692"/>
    </source>
</evidence>
<sequence length="412" mass="44734">MRRNGARNPATYRWVILAVLWFTLLVSYFDRVAIAAALPFLSADLALTPAEMGLVSGALLLSYTLVQVPAGYLSDRFGQRRIILIAIAWWTLFSILTGAAWNLLVLLAVRFLMGAGEGFHPPPLWRMLSNWFPHGRRSLPLALMLTALTLGPALAPSIALPLVSELGWRWVFFLTALPGVLAVVLVVRYLRDSPEHADLTIRTAPPPPSTGRRSWWVPHIYLTFAAFFFFGFVLYGLMSWLPTYLITYRGLELAHAGVLSTTPYVAGTVGLLVGAAVCQRWFNHVRRRFIAVGYLVTAVCIVGTVLAPSITLAGIALTLAGFFLYSGLGPFWSVPMDVVAPHEVGMWLGFINMGTQIAGFVGPVVIGGLLQATGSFEPVLVAMIVSMVLAALCLSLVRVTTTPAAEKAVTAP</sequence>
<evidence type="ECO:0000313" key="8">
    <source>
        <dbReference type="EMBL" id="SHJ90983.1"/>
    </source>
</evidence>
<comment type="subcellular location">
    <subcellularLocation>
        <location evidence="1">Cell membrane</location>
        <topology evidence="1">Multi-pass membrane protein</topology>
    </subcellularLocation>
</comment>
<evidence type="ECO:0000259" key="7">
    <source>
        <dbReference type="PROSITE" id="PS50850"/>
    </source>
</evidence>
<keyword evidence="4 6" id="KW-1133">Transmembrane helix</keyword>
<keyword evidence="3 6" id="KW-0812">Transmembrane</keyword>
<dbReference type="AlphaFoldDB" id="A0A1M6N5R7"/>
<feature type="domain" description="Major facilitator superfamily (MFS) profile" evidence="7">
    <location>
        <begin position="16"/>
        <end position="402"/>
    </location>
</feature>
<dbReference type="InterPro" id="IPR050382">
    <property type="entry name" value="MFS_Na/Anion_cotransporter"/>
</dbReference>
<dbReference type="PIRSF" id="PIRSF002808">
    <property type="entry name" value="Hexose_phosphate_transp"/>
    <property type="match status" value="1"/>
</dbReference>
<dbReference type="CDD" id="cd17319">
    <property type="entry name" value="MFS_ExuT_GudP_like"/>
    <property type="match status" value="1"/>
</dbReference>
<dbReference type="RefSeq" id="WP_073454767.1">
    <property type="nucleotide sequence ID" value="NZ_CALGVN010000007.1"/>
</dbReference>
<feature type="transmembrane region" description="Helical" evidence="6">
    <location>
        <begin position="289"/>
        <end position="307"/>
    </location>
</feature>
<feature type="transmembrane region" description="Helical" evidence="6">
    <location>
        <begin position="78"/>
        <end position="95"/>
    </location>
</feature>
<keyword evidence="9" id="KW-1185">Reference proteome</keyword>
<dbReference type="PROSITE" id="PS50850">
    <property type="entry name" value="MFS"/>
    <property type="match status" value="1"/>
</dbReference>
<dbReference type="InterPro" id="IPR000849">
    <property type="entry name" value="Sugar_P_transporter"/>
</dbReference>
<organism evidence="8 9">
    <name type="scientific">Pseudonocardia thermophila</name>
    <dbReference type="NCBI Taxonomy" id="1848"/>
    <lineage>
        <taxon>Bacteria</taxon>
        <taxon>Bacillati</taxon>
        <taxon>Actinomycetota</taxon>
        <taxon>Actinomycetes</taxon>
        <taxon>Pseudonocardiales</taxon>
        <taxon>Pseudonocardiaceae</taxon>
        <taxon>Pseudonocardia</taxon>
    </lineage>
</organism>
<dbReference type="GO" id="GO:0005886">
    <property type="term" value="C:plasma membrane"/>
    <property type="evidence" value="ECO:0007669"/>
    <property type="project" value="UniProtKB-SubCell"/>
</dbReference>
<proteinExistence type="predicted"/>
<name>A0A1M6N5R7_PSETH</name>
<dbReference type="InterPro" id="IPR011701">
    <property type="entry name" value="MFS"/>
</dbReference>
<reference evidence="8 9" key="1">
    <citation type="submission" date="2016-11" db="EMBL/GenBank/DDBJ databases">
        <authorList>
            <person name="Jaros S."/>
            <person name="Januszkiewicz K."/>
            <person name="Wedrychowicz H."/>
        </authorList>
    </citation>
    <scope>NUCLEOTIDE SEQUENCE [LARGE SCALE GENOMIC DNA]</scope>
    <source>
        <strain evidence="8 9">DSM 43832</strain>
    </source>
</reference>
<evidence type="ECO:0000256" key="5">
    <source>
        <dbReference type="ARBA" id="ARBA00023136"/>
    </source>
</evidence>
<feature type="transmembrane region" description="Helical" evidence="6">
    <location>
        <begin position="141"/>
        <end position="164"/>
    </location>
</feature>
<evidence type="ECO:0000256" key="1">
    <source>
        <dbReference type="ARBA" id="ARBA00004651"/>
    </source>
</evidence>
<feature type="transmembrane region" description="Helical" evidence="6">
    <location>
        <begin position="344"/>
        <end position="366"/>
    </location>
</feature>
<dbReference type="Gene3D" id="1.20.1250.20">
    <property type="entry name" value="MFS general substrate transporter like domains"/>
    <property type="match status" value="2"/>
</dbReference>
<protein>
    <submittedName>
        <fullName evidence="8">Sugar phosphate permease</fullName>
    </submittedName>
</protein>
<feature type="transmembrane region" description="Helical" evidence="6">
    <location>
        <begin position="378"/>
        <end position="397"/>
    </location>
</feature>
<dbReference type="Proteomes" id="UP000184363">
    <property type="component" value="Unassembled WGS sequence"/>
</dbReference>
<dbReference type="Pfam" id="PF07690">
    <property type="entry name" value="MFS_1"/>
    <property type="match status" value="1"/>
</dbReference>
<feature type="transmembrane region" description="Helical" evidence="6">
    <location>
        <begin position="313"/>
        <end position="332"/>
    </location>
</feature>
<dbReference type="SUPFAM" id="SSF103473">
    <property type="entry name" value="MFS general substrate transporter"/>
    <property type="match status" value="1"/>
</dbReference>
<dbReference type="GO" id="GO:0022857">
    <property type="term" value="F:transmembrane transporter activity"/>
    <property type="evidence" value="ECO:0007669"/>
    <property type="project" value="InterPro"/>
</dbReference>